<proteinExistence type="predicted"/>
<organism evidence="2 3">
    <name type="scientific">Nocardioides guangzhouensis</name>
    <dbReference type="NCBI Taxonomy" id="2497878"/>
    <lineage>
        <taxon>Bacteria</taxon>
        <taxon>Bacillati</taxon>
        <taxon>Actinomycetota</taxon>
        <taxon>Actinomycetes</taxon>
        <taxon>Propionibacteriales</taxon>
        <taxon>Nocardioidaceae</taxon>
        <taxon>Nocardioides</taxon>
    </lineage>
</organism>
<dbReference type="Proteomes" id="UP000295198">
    <property type="component" value="Unassembled WGS sequence"/>
</dbReference>
<dbReference type="PANTHER" id="PTHR30383:SF5">
    <property type="entry name" value="SGNH HYDROLASE-TYPE ESTERASE DOMAIN-CONTAINING PROTEIN"/>
    <property type="match status" value="1"/>
</dbReference>
<evidence type="ECO:0000259" key="1">
    <source>
        <dbReference type="Pfam" id="PF13472"/>
    </source>
</evidence>
<dbReference type="InterPro" id="IPR013830">
    <property type="entry name" value="SGNH_hydro"/>
</dbReference>
<dbReference type="InterPro" id="IPR051532">
    <property type="entry name" value="Ester_Hydrolysis_Enzymes"/>
</dbReference>
<sequence length="246" mass="26351">MGTRELSHVALLSTLPVVAVQGARVRRRTVRLPEADGRDGTVGHGPAPIRLAVVGDSVAAGQGVGHHEHSVAGELARRLHARHGRPVAWHVVAQGGLTAGEVLDLCDRHGFGQDTLAPDFVVLSVGVNDTKDFHSDERWTRELRGLLVRVRGEGEPTRVVLLGVPPMETFPALPRPLAGLLGARARRIDRLGQELVADLDAAEGRLHHLSLRDLDLSTDGAYAGDGFHPSAAVHAELARRIDELLS</sequence>
<feature type="domain" description="SGNH hydrolase-type esterase" evidence="1">
    <location>
        <begin position="53"/>
        <end position="235"/>
    </location>
</feature>
<keyword evidence="3" id="KW-1185">Reference proteome</keyword>
<protein>
    <submittedName>
        <fullName evidence="2">SGNH/GDSL hydrolase family protein</fullName>
    </submittedName>
</protein>
<evidence type="ECO:0000313" key="3">
    <source>
        <dbReference type="Proteomes" id="UP000295198"/>
    </source>
</evidence>
<dbReference type="AlphaFoldDB" id="A0A4Q4Z9R6"/>
<dbReference type="CDD" id="cd01836">
    <property type="entry name" value="FeeA_FeeB_like"/>
    <property type="match status" value="1"/>
</dbReference>
<gene>
    <name evidence="2" type="ORF">EKO23_15450</name>
</gene>
<dbReference type="OrthoDB" id="9804395at2"/>
<dbReference type="Gene3D" id="3.40.50.1110">
    <property type="entry name" value="SGNH hydrolase"/>
    <property type="match status" value="1"/>
</dbReference>
<accession>A0A4Q4Z9R6</accession>
<name>A0A4Q4Z9R6_9ACTN</name>
<reference evidence="2 3" key="1">
    <citation type="submission" date="2019-01" db="EMBL/GenBank/DDBJ databases">
        <title>Nocardioides guangzhouensis sp. nov., an actinobacterium isolated from soil.</title>
        <authorList>
            <person name="Fu Y."/>
            <person name="Cai Y."/>
            <person name="Lin Z."/>
            <person name="Chen P."/>
        </authorList>
    </citation>
    <scope>NUCLEOTIDE SEQUENCE [LARGE SCALE GENOMIC DNA]</scope>
    <source>
        <strain evidence="2 3">130</strain>
    </source>
</reference>
<evidence type="ECO:0000313" key="2">
    <source>
        <dbReference type="EMBL" id="RYP84657.1"/>
    </source>
</evidence>
<dbReference type="EMBL" id="SDKM01000022">
    <property type="protein sequence ID" value="RYP84657.1"/>
    <property type="molecule type" value="Genomic_DNA"/>
</dbReference>
<dbReference type="RefSeq" id="WP_134718865.1">
    <property type="nucleotide sequence ID" value="NZ_SDKM01000022.1"/>
</dbReference>
<keyword evidence="2" id="KW-0378">Hydrolase</keyword>
<dbReference type="PANTHER" id="PTHR30383">
    <property type="entry name" value="THIOESTERASE 1/PROTEASE 1/LYSOPHOSPHOLIPASE L1"/>
    <property type="match status" value="1"/>
</dbReference>
<comment type="caution">
    <text evidence="2">The sequence shown here is derived from an EMBL/GenBank/DDBJ whole genome shotgun (WGS) entry which is preliminary data.</text>
</comment>
<dbReference type="SUPFAM" id="SSF52266">
    <property type="entry name" value="SGNH hydrolase"/>
    <property type="match status" value="1"/>
</dbReference>
<dbReference type="GO" id="GO:0004622">
    <property type="term" value="F:phosphatidylcholine lysophospholipase activity"/>
    <property type="evidence" value="ECO:0007669"/>
    <property type="project" value="TreeGrafter"/>
</dbReference>
<dbReference type="Pfam" id="PF13472">
    <property type="entry name" value="Lipase_GDSL_2"/>
    <property type="match status" value="1"/>
</dbReference>
<dbReference type="InterPro" id="IPR036514">
    <property type="entry name" value="SGNH_hydro_sf"/>
</dbReference>